<evidence type="ECO:0000256" key="2">
    <source>
        <dbReference type="ARBA" id="ARBA00008335"/>
    </source>
</evidence>
<dbReference type="OrthoDB" id="10021397at2759"/>
<evidence type="ECO:0000256" key="7">
    <source>
        <dbReference type="ARBA" id="ARBA00023180"/>
    </source>
</evidence>
<dbReference type="GO" id="GO:0005886">
    <property type="term" value="C:plasma membrane"/>
    <property type="evidence" value="ECO:0007669"/>
    <property type="project" value="TreeGrafter"/>
</dbReference>
<dbReference type="Gene3D" id="1.20.1720.10">
    <property type="entry name" value="Multidrug resistance protein D"/>
    <property type="match status" value="1"/>
</dbReference>
<evidence type="ECO:0000313" key="11">
    <source>
        <dbReference type="Proteomes" id="UP000248961"/>
    </source>
</evidence>
<keyword evidence="11" id="KW-1185">Reference proteome</keyword>
<feature type="domain" description="Major facilitator superfamily (MFS) profile" evidence="9">
    <location>
        <begin position="1"/>
        <end position="150"/>
    </location>
</feature>
<feature type="transmembrane region" description="Helical" evidence="8">
    <location>
        <begin position="39"/>
        <end position="62"/>
    </location>
</feature>
<organism evidence="10 11">
    <name type="scientific">Aspergillus homomorphus (strain CBS 101889)</name>
    <dbReference type="NCBI Taxonomy" id="1450537"/>
    <lineage>
        <taxon>Eukaryota</taxon>
        <taxon>Fungi</taxon>
        <taxon>Dikarya</taxon>
        <taxon>Ascomycota</taxon>
        <taxon>Pezizomycotina</taxon>
        <taxon>Eurotiomycetes</taxon>
        <taxon>Eurotiomycetidae</taxon>
        <taxon>Eurotiales</taxon>
        <taxon>Aspergillaceae</taxon>
        <taxon>Aspergillus</taxon>
        <taxon>Aspergillus subgen. Circumdati</taxon>
    </lineage>
</organism>
<keyword evidence="7" id="KW-0325">Glycoprotein</keyword>
<keyword evidence="3" id="KW-0813">Transport</keyword>
<gene>
    <name evidence="10" type="ORF">BO97DRAFT_439833</name>
</gene>
<dbReference type="PANTHER" id="PTHR23501">
    <property type="entry name" value="MAJOR FACILITATOR SUPERFAMILY"/>
    <property type="match status" value="1"/>
</dbReference>
<dbReference type="InterPro" id="IPR011701">
    <property type="entry name" value="MFS"/>
</dbReference>
<evidence type="ECO:0000256" key="8">
    <source>
        <dbReference type="SAM" id="Phobius"/>
    </source>
</evidence>
<evidence type="ECO:0000256" key="3">
    <source>
        <dbReference type="ARBA" id="ARBA00022448"/>
    </source>
</evidence>
<keyword evidence="4 8" id="KW-0812">Transmembrane</keyword>
<dbReference type="PRINTS" id="PR01036">
    <property type="entry name" value="TCRTETB"/>
</dbReference>
<feature type="transmembrane region" description="Helical" evidence="8">
    <location>
        <begin position="68"/>
        <end position="88"/>
    </location>
</feature>
<dbReference type="SUPFAM" id="SSF103473">
    <property type="entry name" value="MFS general substrate transporter"/>
    <property type="match status" value="1"/>
</dbReference>
<evidence type="ECO:0000256" key="1">
    <source>
        <dbReference type="ARBA" id="ARBA00004141"/>
    </source>
</evidence>
<dbReference type="InterPro" id="IPR020846">
    <property type="entry name" value="MFS_dom"/>
</dbReference>
<feature type="transmembrane region" description="Helical" evidence="8">
    <location>
        <begin position="100"/>
        <end position="123"/>
    </location>
</feature>
<comment type="subcellular location">
    <subcellularLocation>
        <location evidence="1">Membrane</location>
        <topology evidence="1">Multi-pass membrane protein</topology>
    </subcellularLocation>
</comment>
<comment type="similarity">
    <text evidence="2">Belongs to the major facilitator superfamily.</text>
</comment>
<evidence type="ECO:0000313" key="10">
    <source>
        <dbReference type="EMBL" id="RAL16908.1"/>
    </source>
</evidence>
<dbReference type="RefSeq" id="XP_025556062.1">
    <property type="nucleotide sequence ID" value="XM_025698016.1"/>
</dbReference>
<keyword evidence="5 8" id="KW-1133">Transmembrane helix</keyword>
<dbReference type="EMBL" id="KZ824268">
    <property type="protein sequence ID" value="RAL16908.1"/>
    <property type="molecule type" value="Genomic_DNA"/>
</dbReference>
<sequence>MVGQLIAGRTIQGLGSGGILILVDLVVFDLVPQRERGKYLGIVLSLATVGAVLGPVLGGVLAQANWRWVFYLKIPLTGPVLLSMLIFLQLNDYMRLYGALTGLVGLVLAFNAALLMQWTLYILPVNFQGVQHKSPLTSGIDLLPYSAFLS</sequence>
<dbReference type="Pfam" id="PF07690">
    <property type="entry name" value="MFS_1"/>
    <property type="match status" value="1"/>
</dbReference>
<name>A0A395ICR6_ASPHC</name>
<keyword evidence="6 8" id="KW-0472">Membrane</keyword>
<evidence type="ECO:0000256" key="4">
    <source>
        <dbReference type="ARBA" id="ARBA00022692"/>
    </source>
</evidence>
<proteinExistence type="inferred from homology"/>
<dbReference type="AlphaFoldDB" id="A0A395ICR6"/>
<evidence type="ECO:0000256" key="6">
    <source>
        <dbReference type="ARBA" id="ARBA00023136"/>
    </source>
</evidence>
<evidence type="ECO:0000256" key="5">
    <source>
        <dbReference type="ARBA" id="ARBA00022989"/>
    </source>
</evidence>
<dbReference type="GeneID" id="37202305"/>
<protein>
    <submittedName>
        <fullName evidence="10">MFS general substrate transporter</fullName>
    </submittedName>
</protein>
<feature type="transmembrane region" description="Helical" evidence="8">
    <location>
        <begin position="6"/>
        <end position="27"/>
    </location>
</feature>
<dbReference type="PROSITE" id="PS50850">
    <property type="entry name" value="MFS"/>
    <property type="match status" value="1"/>
</dbReference>
<evidence type="ECO:0000259" key="9">
    <source>
        <dbReference type="PROSITE" id="PS50850"/>
    </source>
</evidence>
<dbReference type="Proteomes" id="UP000248961">
    <property type="component" value="Unassembled WGS sequence"/>
</dbReference>
<reference evidence="10 11" key="1">
    <citation type="submission" date="2018-02" db="EMBL/GenBank/DDBJ databases">
        <title>The genomes of Aspergillus section Nigri reveals drivers in fungal speciation.</title>
        <authorList>
            <consortium name="DOE Joint Genome Institute"/>
            <person name="Vesth T.C."/>
            <person name="Nybo J."/>
            <person name="Theobald S."/>
            <person name="Brandl J."/>
            <person name="Frisvad J.C."/>
            <person name="Nielsen K.F."/>
            <person name="Lyhne E.K."/>
            <person name="Kogle M.E."/>
            <person name="Kuo A."/>
            <person name="Riley R."/>
            <person name="Clum A."/>
            <person name="Nolan M."/>
            <person name="Lipzen A."/>
            <person name="Salamov A."/>
            <person name="Henrissat B."/>
            <person name="Wiebenga A."/>
            <person name="De vries R.P."/>
            <person name="Grigoriev I.V."/>
            <person name="Mortensen U.H."/>
            <person name="Andersen M.R."/>
            <person name="Baker S.E."/>
        </authorList>
    </citation>
    <scope>NUCLEOTIDE SEQUENCE [LARGE SCALE GENOMIC DNA]</scope>
    <source>
        <strain evidence="10 11">CBS 101889</strain>
    </source>
</reference>
<dbReference type="STRING" id="1450537.A0A395ICR6"/>
<dbReference type="InterPro" id="IPR036259">
    <property type="entry name" value="MFS_trans_sf"/>
</dbReference>
<accession>A0A395ICR6</accession>
<dbReference type="GO" id="GO:0022857">
    <property type="term" value="F:transmembrane transporter activity"/>
    <property type="evidence" value="ECO:0007669"/>
    <property type="project" value="InterPro"/>
</dbReference>
<dbReference type="PANTHER" id="PTHR23501:SF187">
    <property type="entry name" value="MAJOR FACILITATOR SUPERFAMILY (MFS) PROFILE DOMAIN-CONTAINING PROTEIN"/>
    <property type="match status" value="1"/>
</dbReference>
<dbReference type="VEuPathDB" id="FungiDB:BO97DRAFT_439833"/>